<name>A0A841KGS1_9HYPH</name>
<proteinExistence type="predicted"/>
<feature type="domain" description="DUF4167" evidence="2">
    <location>
        <begin position="5"/>
        <end position="80"/>
    </location>
</feature>
<feature type="compositionally biased region" description="Low complexity" evidence="1">
    <location>
        <begin position="214"/>
        <end position="241"/>
    </location>
</feature>
<dbReference type="AlphaFoldDB" id="A0A841KGS1"/>
<gene>
    <name evidence="3" type="ORF">HNQ73_002733</name>
</gene>
<evidence type="ECO:0000256" key="1">
    <source>
        <dbReference type="SAM" id="MobiDB-lite"/>
    </source>
</evidence>
<dbReference type="Proteomes" id="UP000588017">
    <property type="component" value="Unassembled WGS sequence"/>
</dbReference>
<dbReference type="Pfam" id="PF13763">
    <property type="entry name" value="DUF4167"/>
    <property type="match status" value="1"/>
</dbReference>
<evidence type="ECO:0000313" key="3">
    <source>
        <dbReference type="EMBL" id="MBB6169096.1"/>
    </source>
</evidence>
<sequence>MRPGQNRRMRGRNRKGPNPLTRSYESNGPDVKVRGTAQHIAEKYTQLARDAQASGDPVAAENYFQHAEHYFRIIAAAQAQLQQNYGGFQRSFDDERDDLDLDETNGNGFGYGQQPAVHELGAPQPDVRGEAFADEEGESRGERPQRLEQRGQRGDRQMRAERSERHERNERQERQERSERRERGPRPAYVNGNAGGEDRRAGSEDKADLPAFLTTPVRTTVAAAEAEEAPAPASEPAAAEDTAPRRTRRRKAAPAEEAAGEGAEASAPADEKPAHTRRTRARKAADDKLPAGE</sequence>
<keyword evidence="4" id="KW-1185">Reference proteome</keyword>
<feature type="compositionally biased region" description="Acidic residues" evidence="1">
    <location>
        <begin position="94"/>
        <end position="103"/>
    </location>
</feature>
<dbReference type="InterPro" id="IPR025430">
    <property type="entry name" value="DUF4167"/>
</dbReference>
<protein>
    <recommendedName>
        <fullName evidence="2">DUF4167 domain-containing protein</fullName>
    </recommendedName>
</protein>
<feature type="compositionally biased region" description="Low complexity" evidence="1">
    <location>
        <begin position="255"/>
        <end position="268"/>
    </location>
</feature>
<feature type="compositionally biased region" description="Basic residues" evidence="1">
    <location>
        <begin position="1"/>
        <end position="15"/>
    </location>
</feature>
<accession>A0A841KGS1</accession>
<evidence type="ECO:0000259" key="2">
    <source>
        <dbReference type="Pfam" id="PF13763"/>
    </source>
</evidence>
<organism evidence="3 4">
    <name type="scientific">Chelatococcus composti</name>
    <dbReference type="NCBI Taxonomy" id="1743235"/>
    <lineage>
        <taxon>Bacteria</taxon>
        <taxon>Pseudomonadati</taxon>
        <taxon>Pseudomonadota</taxon>
        <taxon>Alphaproteobacteria</taxon>
        <taxon>Hyphomicrobiales</taxon>
        <taxon>Chelatococcaceae</taxon>
        <taxon>Chelatococcus</taxon>
    </lineage>
</organism>
<feature type="compositionally biased region" description="Basic and acidic residues" evidence="1">
    <location>
        <begin position="283"/>
        <end position="293"/>
    </location>
</feature>
<dbReference type="RefSeq" id="WP_183335422.1">
    <property type="nucleotide sequence ID" value="NZ_BMHX01000006.1"/>
</dbReference>
<feature type="region of interest" description="Disordered" evidence="1">
    <location>
        <begin position="89"/>
        <end position="293"/>
    </location>
</feature>
<feature type="region of interest" description="Disordered" evidence="1">
    <location>
        <begin position="1"/>
        <end position="31"/>
    </location>
</feature>
<dbReference type="EMBL" id="JACHEH010000006">
    <property type="protein sequence ID" value="MBB6169096.1"/>
    <property type="molecule type" value="Genomic_DNA"/>
</dbReference>
<feature type="compositionally biased region" description="Basic and acidic residues" evidence="1">
    <location>
        <begin position="196"/>
        <end position="208"/>
    </location>
</feature>
<comment type="caution">
    <text evidence="3">The sequence shown here is derived from an EMBL/GenBank/DDBJ whole genome shotgun (WGS) entry which is preliminary data.</text>
</comment>
<evidence type="ECO:0000313" key="4">
    <source>
        <dbReference type="Proteomes" id="UP000588017"/>
    </source>
</evidence>
<feature type="compositionally biased region" description="Basic and acidic residues" evidence="1">
    <location>
        <begin position="138"/>
        <end position="185"/>
    </location>
</feature>
<reference evidence="3 4" key="1">
    <citation type="submission" date="2020-08" db="EMBL/GenBank/DDBJ databases">
        <title>Genomic Encyclopedia of Type Strains, Phase IV (KMG-IV): sequencing the most valuable type-strain genomes for metagenomic binning, comparative biology and taxonomic classification.</title>
        <authorList>
            <person name="Goeker M."/>
        </authorList>
    </citation>
    <scope>NUCLEOTIDE SEQUENCE [LARGE SCALE GENOMIC DNA]</scope>
    <source>
        <strain evidence="3 4">DSM 101465</strain>
    </source>
</reference>